<evidence type="ECO:0000259" key="1">
    <source>
        <dbReference type="Pfam" id="PF00078"/>
    </source>
</evidence>
<dbReference type="EMBL" id="CAJNYV010004640">
    <property type="protein sequence ID" value="CAF3685664.1"/>
    <property type="molecule type" value="Genomic_DNA"/>
</dbReference>
<accession>A0A818TE15</accession>
<reference evidence="2" key="1">
    <citation type="submission" date="2021-02" db="EMBL/GenBank/DDBJ databases">
        <authorList>
            <person name="Nowell W R."/>
        </authorList>
    </citation>
    <scope>NUCLEOTIDE SEQUENCE</scope>
</reference>
<dbReference type="PANTHER" id="PTHR36688:SF1">
    <property type="entry name" value="ENDONUCLEASE_EXONUCLEASE_PHOSPHATASE DOMAIN-CONTAINING PROTEIN"/>
    <property type="match status" value="1"/>
</dbReference>
<organism evidence="2 3">
    <name type="scientific">Rotaria socialis</name>
    <dbReference type="NCBI Taxonomy" id="392032"/>
    <lineage>
        <taxon>Eukaryota</taxon>
        <taxon>Metazoa</taxon>
        <taxon>Spiralia</taxon>
        <taxon>Gnathifera</taxon>
        <taxon>Rotifera</taxon>
        <taxon>Eurotatoria</taxon>
        <taxon>Bdelloidea</taxon>
        <taxon>Philodinida</taxon>
        <taxon>Philodinidae</taxon>
        <taxon>Rotaria</taxon>
    </lineage>
</organism>
<evidence type="ECO:0000313" key="3">
    <source>
        <dbReference type="Proteomes" id="UP000663865"/>
    </source>
</evidence>
<dbReference type="Pfam" id="PF00078">
    <property type="entry name" value="RVT_1"/>
    <property type="match status" value="1"/>
</dbReference>
<dbReference type="PANTHER" id="PTHR36688">
    <property type="entry name" value="ENDO/EXONUCLEASE/PHOSPHATASE DOMAIN-CONTAINING PROTEIN"/>
    <property type="match status" value="1"/>
</dbReference>
<dbReference type="Proteomes" id="UP000663865">
    <property type="component" value="Unassembled WGS sequence"/>
</dbReference>
<gene>
    <name evidence="2" type="ORF">KIK155_LOCUS25644</name>
</gene>
<comment type="caution">
    <text evidence="2">The sequence shown here is derived from an EMBL/GenBank/DDBJ whole genome shotgun (WGS) entry which is preliminary data.</text>
</comment>
<name>A0A818TE15_9BILA</name>
<dbReference type="SUPFAM" id="SSF56219">
    <property type="entry name" value="DNase I-like"/>
    <property type="match status" value="1"/>
</dbReference>
<protein>
    <recommendedName>
        <fullName evidence="1">Reverse transcriptase domain-containing protein</fullName>
    </recommendedName>
</protein>
<dbReference type="InterPro" id="IPR052560">
    <property type="entry name" value="RdDP_mobile_element"/>
</dbReference>
<dbReference type="AlphaFoldDB" id="A0A818TE15"/>
<evidence type="ECO:0000313" key="2">
    <source>
        <dbReference type="EMBL" id="CAF3685664.1"/>
    </source>
</evidence>
<feature type="domain" description="Reverse transcriptase" evidence="1">
    <location>
        <begin position="246"/>
        <end position="339"/>
    </location>
</feature>
<dbReference type="InterPro" id="IPR000477">
    <property type="entry name" value="RT_dom"/>
</dbReference>
<dbReference type="InterPro" id="IPR036691">
    <property type="entry name" value="Endo/exonu/phosph_ase_sf"/>
</dbReference>
<sequence>MFYQKGENKFGGVLVMVRNFMQVKRVECSLPNVCVVDVKSEEEIRIVGVYASESRSWNWQQISPLLSENCVIYGDFNVDLEQDGSKAVGLLNWADSYFLAPFTPDNPTSLRSNRVIDYAFSNSAKIDIQTYKGNTTSDHYPILSVLSTKIKETVKGQTVHWKVFNLVTEYTFYFWEKYWSLNNLDMTYNDYVQFLRLLSARCTIFFPLSKYRVAIPAELRSFLSYVRALSFRQMRTKNIELKNHVRAFDMLWHEGCIGKLRQMGIPLAYTEWIKAWLENRRGYIEINGEKSRWFNIEKGGPQGGILTPTVFISYHADMPDFLSWCTSHFFADDLAAILAGQIGIKYSKQCLDLEKKLKLFVDQLEYYCLLTDGVICSLRMCLTSYLLWIEVLGIGVNIL</sequence>
<proteinExistence type="predicted"/>
<dbReference type="Gene3D" id="3.60.10.10">
    <property type="entry name" value="Endonuclease/exonuclease/phosphatase"/>
    <property type="match status" value="1"/>
</dbReference>